<comment type="caution">
    <text evidence="1">The sequence shown here is derived from an EMBL/GenBank/DDBJ whole genome shotgun (WGS) entry which is preliminary data.</text>
</comment>
<gene>
    <name evidence="1" type="ORF">L596_029678</name>
</gene>
<dbReference type="AlphaFoldDB" id="A0A4U5LQH1"/>
<reference evidence="1 2" key="2">
    <citation type="journal article" date="2019" name="G3 (Bethesda)">
        <title>Hybrid Assembly of the Genome of the Entomopathogenic Nematode Steinernema carpocapsae Identifies the X-Chromosome.</title>
        <authorList>
            <person name="Serra L."/>
            <person name="Macchietto M."/>
            <person name="Macias-Munoz A."/>
            <person name="McGill C.J."/>
            <person name="Rodriguez I.M."/>
            <person name="Rodriguez B."/>
            <person name="Murad R."/>
            <person name="Mortazavi A."/>
        </authorList>
    </citation>
    <scope>NUCLEOTIDE SEQUENCE [LARGE SCALE GENOMIC DNA]</scope>
    <source>
        <strain evidence="1 2">ALL</strain>
    </source>
</reference>
<dbReference type="InterPro" id="IPR000884">
    <property type="entry name" value="TSP1_rpt"/>
</dbReference>
<dbReference type="PANTHER" id="PTHR31936:SF5">
    <property type="entry name" value="VENOM PROTEIN"/>
    <property type="match status" value="1"/>
</dbReference>
<dbReference type="InterPro" id="IPR036383">
    <property type="entry name" value="TSP1_rpt_sf"/>
</dbReference>
<dbReference type="Proteomes" id="UP000298663">
    <property type="component" value="Unassembled WGS sequence"/>
</dbReference>
<dbReference type="EMBL" id="AZBU02000013">
    <property type="protein sequence ID" value="TKR58194.1"/>
    <property type="molecule type" value="Genomic_DNA"/>
</dbReference>
<dbReference type="STRING" id="34508.A0A4U5LQH1"/>
<evidence type="ECO:0000313" key="2">
    <source>
        <dbReference type="Proteomes" id="UP000298663"/>
    </source>
</evidence>
<evidence type="ECO:0000313" key="1">
    <source>
        <dbReference type="EMBL" id="TKR58194.1"/>
    </source>
</evidence>
<dbReference type="SUPFAM" id="SSF82895">
    <property type="entry name" value="TSP-1 type 1 repeat"/>
    <property type="match status" value="1"/>
</dbReference>
<keyword evidence="2" id="KW-1185">Reference proteome</keyword>
<reference evidence="1 2" key="1">
    <citation type="journal article" date="2015" name="Genome Biol.">
        <title>Comparative genomics of Steinernema reveals deeply conserved gene regulatory networks.</title>
        <authorList>
            <person name="Dillman A.R."/>
            <person name="Macchietto M."/>
            <person name="Porter C.F."/>
            <person name="Rogers A."/>
            <person name="Williams B."/>
            <person name="Antoshechkin I."/>
            <person name="Lee M.M."/>
            <person name="Goodwin Z."/>
            <person name="Lu X."/>
            <person name="Lewis E.E."/>
            <person name="Goodrich-Blair H."/>
            <person name="Stock S.P."/>
            <person name="Adams B.J."/>
            <person name="Sternberg P.W."/>
            <person name="Mortazavi A."/>
        </authorList>
    </citation>
    <scope>NUCLEOTIDE SEQUENCE [LARGE SCALE GENOMIC DNA]</scope>
    <source>
        <strain evidence="1 2">ALL</strain>
    </source>
</reference>
<organism evidence="1 2">
    <name type="scientific">Steinernema carpocapsae</name>
    <name type="common">Entomopathogenic nematode</name>
    <dbReference type="NCBI Taxonomy" id="34508"/>
    <lineage>
        <taxon>Eukaryota</taxon>
        <taxon>Metazoa</taxon>
        <taxon>Ecdysozoa</taxon>
        <taxon>Nematoda</taxon>
        <taxon>Chromadorea</taxon>
        <taxon>Rhabditida</taxon>
        <taxon>Tylenchina</taxon>
        <taxon>Panagrolaimomorpha</taxon>
        <taxon>Strongyloidoidea</taxon>
        <taxon>Steinernematidae</taxon>
        <taxon>Steinernema</taxon>
    </lineage>
</organism>
<dbReference type="OrthoDB" id="5876856at2759"/>
<protein>
    <submittedName>
        <fullName evidence="1">Uncharacterized protein</fullName>
    </submittedName>
</protein>
<accession>A0A4U5LQH1</accession>
<dbReference type="PANTHER" id="PTHR31936">
    <property type="entry name" value="PROTEIN CBG18744"/>
    <property type="match status" value="1"/>
</dbReference>
<sequence length="142" mass="15222">MKTRVCLSDLFGCPCTGIDQYEDYCKVRACPRPRTPCCAGFRVMVVKGDVICGPQPGYPEPAPAKTTCCPPGGKGLWSNWRDWSFCASTTCGGCQIRTRKRICSSAAFGCPCVGPISEKVIVASNLVTRTSLAAHHSAKLSI</sequence>
<dbReference type="Gene3D" id="2.20.100.10">
    <property type="entry name" value="Thrombospondin type-1 (TSP1) repeat"/>
    <property type="match status" value="1"/>
</dbReference>
<proteinExistence type="predicted"/>
<dbReference type="PROSITE" id="PS50092">
    <property type="entry name" value="TSP1"/>
    <property type="match status" value="1"/>
</dbReference>
<name>A0A4U5LQH1_STECR</name>